<evidence type="ECO:0000313" key="2">
    <source>
        <dbReference type="Proteomes" id="UP000016160"/>
    </source>
</evidence>
<protein>
    <submittedName>
        <fullName evidence="1">Uncharacterized protein</fullName>
    </submittedName>
</protein>
<sequence length="269" mass="31335">MMSIFTLTSCKEDKKEVKTDLPVTEVVDTTPEFTNKAHELIYEMTQKVGDYSKLMSKKDVVYTYTYQTPDGKTDVTTEKYIFNGELSYGKYTKHERSLAELEGTIEQGYDGNEYWLKHEGKVLTDSVYLKRVAFNRPTNFYWFTMMPKLMDPGVIYEYVKEQTVEGVKYDVVKVSFESTNGKPKDIYQVYINQDTKLVDQFLFTVMDFGKADPLLMQLEYENVDGILLPTKRKYKASNWDAEVTEDPWVLVNWTDITFNNGLTKADFTK</sequence>
<accession>T2KM49</accession>
<dbReference type="Proteomes" id="UP000016160">
    <property type="component" value="Chromosome"/>
</dbReference>
<name>T2KM49_FORAG</name>
<proteinExistence type="predicted"/>
<dbReference type="AlphaFoldDB" id="T2KM49"/>
<dbReference type="HOGENOM" id="CLU_1033468_0_0_10"/>
<dbReference type="EMBL" id="HG315671">
    <property type="protein sequence ID" value="CDF79079.1"/>
    <property type="molecule type" value="Genomic_DNA"/>
</dbReference>
<dbReference type="PATRIC" id="fig|1347342.6.peg.1375"/>
<organism evidence="1 2">
    <name type="scientific">Formosa agariphila (strain DSM 15362 / KCTC 12365 / LMG 23005 / KMM 3901 / M-2Alg 35-1)</name>
    <dbReference type="NCBI Taxonomy" id="1347342"/>
    <lineage>
        <taxon>Bacteria</taxon>
        <taxon>Pseudomonadati</taxon>
        <taxon>Bacteroidota</taxon>
        <taxon>Flavobacteriia</taxon>
        <taxon>Flavobacteriales</taxon>
        <taxon>Flavobacteriaceae</taxon>
        <taxon>Formosa</taxon>
    </lineage>
</organism>
<reference evidence="1 2" key="1">
    <citation type="journal article" date="2013" name="Appl. Environ. Microbiol.">
        <title>The genome of the alga-associated marine flavobacterium Formosa agariphila KMM 3901T reveals a broad potential for degradation of algal polysaccharides.</title>
        <authorList>
            <person name="Mann A.J."/>
            <person name="Hahnke R.L."/>
            <person name="Huang S."/>
            <person name="Werner J."/>
            <person name="Xing P."/>
            <person name="Barbeyron T."/>
            <person name="Huettel B."/>
            <person name="Stueber K."/>
            <person name="Reinhardt R."/>
            <person name="Harder J."/>
            <person name="Gloeckner F.O."/>
            <person name="Amann R.I."/>
            <person name="Teeling H."/>
        </authorList>
    </citation>
    <scope>NUCLEOTIDE SEQUENCE [LARGE SCALE GENOMIC DNA]</scope>
    <source>
        <strain evidence="2">DSM 15362 / KCTC 12365 / LMG 23005 / KMM 3901</strain>
    </source>
</reference>
<keyword evidence="2" id="KW-1185">Reference proteome</keyword>
<evidence type="ECO:0000313" key="1">
    <source>
        <dbReference type="EMBL" id="CDF79079.1"/>
    </source>
</evidence>
<dbReference type="eggNOG" id="ENOG502Z81I">
    <property type="taxonomic scope" value="Bacteria"/>
</dbReference>
<dbReference type="STRING" id="1347342.BN863_13670"/>
<gene>
    <name evidence="1" type="ORF">BN863_13670</name>
</gene>